<proteinExistence type="predicted"/>
<evidence type="ECO:0000313" key="2">
    <source>
        <dbReference type="Proteomes" id="UP000308600"/>
    </source>
</evidence>
<accession>A0ACD3AW01</accession>
<name>A0ACD3AW01_9AGAR</name>
<keyword evidence="2" id="KW-1185">Reference proteome</keyword>
<protein>
    <submittedName>
        <fullName evidence="1">Uncharacterized protein</fullName>
    </submittedName>
</protein>
<sequence>MSNSSTDASYPLGPPKTAFERVIHSLDQENFEADRYAYIDALLTFSLMATKRRPGGGRAGRALVLDNALKDPQALNLAITKQEGISLCDFCRASISREQPTRERCYETALEVQEMFPNLFEETDVDIMTHVLLRYLLLHSEESSICLRKIRKTTDDGVRIFGAGLKAIKQIPASIYILTAGGSMSSNEVESGGKFVIRSQPGATDKKLILGPIRFVNHDCKPNCQIQYTPDSQACTLRTLREIQPDEMLTISYEADGYFEPPKAAGGECNCASCCPRIPKPDNPGQLSASADTGKKRRRRPRGGRRAKKRKLEDGKCKEDDELEEGEVRSEEEQDGAH</sequence>
<organism evidence="1 2">
    <name type="scientific">Pluteus cervinus</name>
    <dbReference type="NCBI Taxonomy" id="181527"/>
    <lineage>
        <taxon>Eukaryota</taxon>
        <taxon>Fungi</taxon>
        <taxon>Dikarya</taxon>
        <taxon>Basidiomycota</taxon>
        <taxon>Agaricomycotina</taxon>
        <taxon>Agaricomycetes</taxon>
        <taxon>Agaricomycetidae</taxon>
        <taxon>Agaricales</taxon>
        <taxon>Pluteineae</taxon>
        <taxon>Pluteaceae</taxon>
        <taxon>Pluteus</taxon>
    </lineage>
</organism>
<gene>
    <name evidence="1" type="ORF">BDN72DRAFT_959213</name>
</gene>
<dbReference type="Proteomes" id="UP000308600">
    <property type="component" value="Unassembled WGS sequence"/>
</dbReference>
<evidence type="ECO:0000313" key="1">
    <source>
        <dbReference type="EMBL" id="TFK69900.1"/>
    </source>
</evidence>
<dbReference type="EMBL" id="ML208322">
    <property type="protein sequence ID" value="TFK69900.1"/>
    <property type="molecule type" value="Genomic_DNA"/>
</dbReference>
<reference evidence="1 2" key="1">
    <citation type="journal article" date="2019" name="Nat. Ecol. Evol.">
        <title>Megaphylogeny resolves global patterns of mushroom evolution.</title>
        <authorList>
            <person name="Varga T."/>
            <person name="Krizsan K."/>
            <person name="Foldi C."/>
            <person name="Dima B."/>
            <person name="Sanchez-Garcia M."/>
            <person name="Sanchez-Ramirez S."/>
            <person name="Szollosi G.J."/>
            <person name="Szarkandi J.G."/>
            <person name="Papp V."/>
            <person name="Albert L."/>
            <person name="Andreopoulos W."/>
            <person name="Angelini C."/>
            <person name="Antonin V."/>
            <person name="Barry K.W."/>
            <person name="Bougher N.L."/>
            <person name="Buchanan P."/>
            <person name="Buyck B."/>
            <person name="Bense V."/>
            <person name="Catcheside P."/>
            <person name="Chovatia M."/>
            <person name="Cooper J."/>
            <person name="Damon W."/>
            <person name="Desjardin D."/>
            <person name="Finy P."/>
            <person name="Geml J."/>
            <person name="Haridas S."/>
            <person name="Hughes K."/>
            <person name="Justo A."/>
            <person name="Karasinski D."/>
            <person name="Kautmanova I."/>
            <person name="Kiss B."/>
            <person name="Kocsube S."/>
            <person name="Kotiranta H."/>
            <person name="LaButti K.M."/>
            <person name="Lechner B.E."/>
            <person name="Liimatainen K."/>
            <person name="Lipzen A."/>
            <person name="Lukacs Z."/>
            <person name="Mihaltcheva S."/>
            <person name="Morgado L.N."/>
            <person name="Niskanen T."/>
            <person name="Noordeloos M.E."/>
            <person name="Ohm R.A."/>
            <person name="Ortiz-Santana B."/>
            <person name="Ovrebo C."/>
            <person name="Racz N."/>
            <person name="Riley R."/>
            <person name="Savchenko A."/>
            <person name="Shiryaev A."/>
            <person name="Soop K."/>
            <person name="Spirin V."/>
            <person name="Szebenyi C."/>
            <person name="Tomsovsky M."/>
            <person name="Tulloss R.E."/>
            <person name="Uehling J."/>
            <person name="Grigoriev I.V."/>
            <person name="Vagvolgyi C."/>
            <person name="Papp T."/>
            <person name="Martin F.M."/>
            <person name="Miettinen O."/>
            <person name="Hibbett D.S."/>
            <person name="Nagy L.G."/>
        </authorList>
    </citation>
    <scope>NUCLEOTIDE SEQUENCE [LARGE SCALE GENOMIC DNA]</scope>
    <source>
        <strain evidence="1 2">NL-1719</strain>
    </source>
</reference>